<keyword evidence="7" id="KW-0699">rRNA-binding</keyword>
<evidence type="ECO:0000313" key="16">
    <source>
        <dbReference type="EMBL" id="DBA01766.1"/>
    </source>
</evidence>
<dbReference type="InterPro" id="IPR003256">
    <property type="entry name" value="Ribosomal_uL24"/>
</dbReference>
<dbReference type="PROSITE" id="PS50191">
    <property type="entry name" value="CRAL_TRIO"/>
    <property type="match status" value="2"/>
</dbReference>
<dbReference type="FunFam" id="2.30.30.30:FF:000042">
    <property type="entry name" value="50S ribosomal protein L24"/>
    <property type="match status" value="1"/>
</dbReference>
<evidence type="ECO:0000256" key="1">
    <source>
        <dbReference type="ARBA" id="ARBA00004072"/>
    </source>
</evidence>
<dbReference type="CDD" id="cd00170">
    <property type="entry name" value="SEC14"/>
    <property type="match status" value="2"/>
</dbReference>
<comment type="function">
    <text evidence="1">One of two assembly initiator proteins, it binds directly to the 5'-end of the 23S rRNA, where it nucleates assembly of the 50S subunit.</text>
</comment>
<name>A0AAV2Z353_9STRA</name>
<dbReference type="GO" id="GO:0019843">
    <property type="term" value="F:rRNA binding"/>
    <property type="evidence" value="ECO:0007669"/>
    <property type="project" value="UniProtKB-KW"/>
</dbReference>
<reference evidence="16" key="2">
    <citation type="journal article" date="2023" name="Microbiol Resour">
        <title>Decontamination and Annotation of the Draft Genome Sequence of the Oomycete Lagenidium giganteum ARSEF 373.</title>
        <authorList>
            <person name="Morgan W.R."/>
            <person name="Tartar A."/>
        </authorList>
    </citation>
    <scope>NUCLEOTIDE SEQUENCE</scope>
    <source>
        <strain evidence="16">ARSEF 373</strain>
    </source>
</reference>
<evidence type="ECO:0000256" key="12">
    <source>
        <dbReference type="ARBA" id="ARBA00035361"/>
    </source>
</evidence>
<dbReference type="AlphaFoldDB" id="A0AAV2Z353"/>
<evidence type="ECO:0000256" key="10">
    <source>
        <dbReference type="ARBA" id="ARBA00023274"/>
    </source>
</evidence>
<dbReference type="PANTHER" id="PTHR45657:SF1">
    <property type="entry name" value="CRAL-TRIO DOMAIN-CONTAINING PROTEIN YKL091C-RELATED"/>
    <property type="match status" value="1"/>
</dbReference>
<dbReference type="InterPro" id="IPR001251">
    <property type="entry name" value="CRAL-TRIO_dom"/>
</dbReference>
<dbReference type="SUPFAM" id="SSF52087">
    <property type="entry name" value="CRAL/TRIO domain"/>
    <property type="match status" value="2"/>
</dbReference>
<feature type="region of interest" description="Disordered" evidence="14">
    <location>
        <begin position="681"/>
        <end position="707"/>
    </location>
</feature>
<dbReference type="Pfam" id="PF00467">
    <property type="entry name" value="KOW"/>
    <property type="match status" value="1"/>
</dbReference>
<evidence type="ECO:0000256" key="11">
    <source>
        <dbReference type="ARBA" id="ARBA00035282"/>
    </source>
</evidence>
<dbReference type="GO" id="GO:1990904">
    <property type="term" value="C:ribonucleoprotein complex"/>
    <property type="evidence" value="ECO:0007669"/>
    <property type="project" value="UniProtKB-KW"/>
</dbReference>
<keyword evidence="10 13" id="KW-0687">Ribonucleoprotein</keyword>
<keyword evidence="17" id="KW-1185">Reference proteome</keyword>
<evidence type="ECO:0000256" key="3">
    <source>
        <dbReference type="ARBA" id="ARBA00010618"/>
    </source>
</evidence>
<reference evidence="16" key="1">
    <citation type="submission" date="2022-11" db="EMBL/GenBank/DDBJ databases">
        <authorList>
            <person name="Morgan W.R."/>
            <person name="Tartar A."/>
        </authorList>
    </citation>
    <scope>NUCLEOTIDE SEQUENCE</scope>
    <source>
        <strain evidence="16">ARSEF 373</strain>
    </source>
</reference>
<organism evidence="16 17">
    <name type="scientific">Lagenidium giganteum</name>
    <dbReference type="NCBI Taxonomy" id="4803"/>
    <lineage>
        <taxon>Eukaryota</taxon>
        <taxon>Sar</taxon>
        <taxon>Stramenopiles</taxon>
        <taxon>Oomycota</taxon>
        <taxon>Peronosporomycetes</taxon>
        <taxon>Pythiales</taxon>
        <taxon>Pythiaceae</taxon>
    </lineage>
</organism>
<proteinExistence type="inferred from homology"/>
<dbReference type="SUPFAM" id="SSF50104">
    <property type="entry name" value="Translation proteins SH3-like domain"/>
    <property type="match status" value="1"/>
</dbReference>
<keyword evidence="5" id="KW-0150">Chloroplast</keyword>
<keyword evidence="9 13" id="KW-0689">Ribosomal protein</keyword>
<comment type="subunit">
    <text evidence="4">Part of the 50S ribosomal subunit.</text>
</comment>
<dbReference type="SMART" id="SM00516">
    <property type="entry name" value="SEC14"/>
    <property type="match status" value="2"/>
</dbReference>
<evidence type="ECO:0000256" key="9">
    <source>
        <dbReference type="ARBA" id="ARBA00022980"/>
    </source>
</evidence>
<accession>A0AAV2Z353</accession>
<dbReference type="GO" id="GO:0005840">
    <property type="term" value="C:ribosome"/>
    <property type="evidence" value="ECO:0007669"/>
    <property type="project" value="UniProtKB-KW"/>
</dbReference>
<protein>
    <recommendedName>
        <fullName evidence="11">Large ribosomal subunit protein uL24c</fullName>
    </recommendedName>
    <alternativeName>
        <fullName evidence="12">50S ribosomal protein L24, chloroplastic</fullName>
    </alternativeName>
</protein>
<dbReference type="HAMAP" id="MF_01326_B">
    <property type="entry name" value="Ribosomal_uL24_B"/>
    <property type="match status" value="1"/>
</dbReference>
<dbReference type="InterPro" id="IPR041988">
    <property type="entry name" value="Ribosomal_uL24_KOW"/>
</dbReference>
<evidence type="ECO:0000256" key="7">
    <source>
        <dbReference type="ARBA" id="ARBA00022730"/>
    </source>
</evidence>
<dbReference type="InterPro" id="IPR014722">
    <property type="entry name" value="Rib_uL2_dom2"/>
</dbReference>
<dbReference type="SMART" id="SM00739">
    <property type="entry name" value="KOW"/>
    <property type="match status" value="1"/>
</dbReference>
<dbReference type="Pfam" id="PF17136">
    <property type="entry name" value="ribosomal_L24"/>
    <property type="match status" value="1"/>
</dbReference>
<evidence type="ECO:0000256" key="6">
    <source>
        <dbReference type="ARBA" id="ARBA00022640"/>
    </source>
</evidence>
<dbReference type="Gene3D" id="2.30.30.30">
    <property type="match status" value="1"/>
</dbReference>
<feature type="compositionally biased region" description="Pro residues" evidence="14">
    <location>
        <begin position="688"/>
        <end position="707"/>
    </location>
</feature>
<feature type="domain" description="CRAL-TRIO" evidence="15">
    <location>
        <begin position="252"/>
        <end position="424"/>
    </location>
</feature>
<dbReference type="InterPro" id="IPR057264">
    <property type="entry name" value="Ribosomal_uL24_C"/>
</dbReference>
<evidence type="ECO:0000256" key="4">
    <source>
        <dbReference type="ARBA" id="ARBA00011838"/>
    </source>
</evidence>
<evidence type="ECO:0000256" key="2">
    <source>
        <dbReference type="ARBA" id="ARBA00004229"/>
    </source>
</evidence>
<evidence type="ECO:0000256" key="14">
    <source>
        <dbReference type="SAM" id="MobiDB-lite"/>
    </source>
</evidence>
<dbReference type="Gene3D" id="3.40.525.10">
    <property type="entry name" value="CRAL-TRIO lipid binding domain"/>
    <property type="match status" value="2"/>
</dbReference>
<evidence type="ECO:0000256" key="8">
    <source>
        <dbReference type="ARBA" id="ARBA00022884"/>
    </source>
</evidence>
<dbReference type="InterPro" id="IPR051026">
    <property type="entry name" value="PI/PC_transfer"/>
</dbReference>
<dbReference type="EMBL" id="DAKRPA010000042">
    <property type="protein sequence ID" value="DBA01766.1"/>
    <property type="molecule type" value="Genomic_DNA"/>
</dbReference>
<dbReference type="GO" id="GO:0009507">
    <property type="term" value="C:chloroplast"/>
    <property type="evidence" value="ECO:0007669"/>
    <property type="project" value="UniProtKB-SubCell"/>
</dbReference>
<comment type="subcellular location">
    <subcellularLocation>
        <location evidence="2">Plastid</location>
        <location evidence="2">Chloroplast</location>
    </subcellularLocation>
</comment>
<dbReference type="Pfam" id="PF00650">
    <property type="entry name" value="CRAL_TRIO"/>
    <property type="match status" value="2"/>
</dbReference>
<dbReference type="InterPro" id="IPR036865">
    <property type="entry name" value="CRAL-TRIO_dom_sf"/>
</dbReference>
<evidence type="ECO:0000256" key="5">
    <source>
        <dbReference type="ARBA" id="ARBA00022528"/>
    </source>
</evidence>
<dbReference type="CDD" id="cd06089">
    <property type="entry name" value="KOW_RPL26"/>
    <property type="match status" value="1"/>
</dbReference>
<comment type="caution">
    <text evidence="16">The sequence shown here is derived from an EMBL/GenBank/DDBJ whole genome shotgun (WGS) entry which is preliminary data.</text>
</comment>
<evidence type="ECO:0000259" key="15">
    <source>
        <dbReference type="PROSITE" id="PS50191"/>
    </source>
</evidence>
<evidence type="ECO:0000256" key="13">
    <source>
        <dbReference type="RuleBase" id="RU003477"/>
    </source>
</evidence>
<dbReference type="InterPro" id="IPR005825">
    <property type="entry name" value="Ribosomal_uL24_CS"/>
</dbReference>
<dbReference type="PANTHER" id="PTHR45657">
    <property type="entry name" value="CRAL-TRIO DOMAIN-CONTAINING PROTEIN YKL091C-RELATED"/>
    <property type="match status" value="1"/>
</dbReference>
<evidence type="ECO:0000313" key="17">
    <source>
        <dbReference type="Proteomes" id="UP001146120"/>
    </source>
</evidence>
<comment type="similarity">
    <text evidence="3 13">Belongs to the universal ribosomal protein uL24 family.</text>
</comment>
<keyword evidence="6" id="KW-0934">Plastid</keyword>
<dbReference type="GO" id="GO:0006412">
    <property type="term" value="P:translation"/>
    <property type="evidence" value="ECO:0007669"/>
    <property type="project" value="InterPro"/>
</dbReference>
<dbReference type="Proteomes" id="UP001146120">
    <property type="component" value="Unassembled WGS sequence"/>
</dbReference>
<dbReference type="NCBIfam" id="TIGR01079">
    <property type="entry name" value="rplX_bact"/>
    <property type="match status" value="1"/>
</dbReference>
<dbReference type="InterPro" id="IPR005824">
    <property type="entry name" value="KOW"/>
</dbReference>
<dbReference type="PROSITE" id="PS01108">
    <property type="entry name" value="RIBOSOMAL_L24"/>
    <property type="match status" value="1"/>
</dbReference>
<dbReference type="InterPro" id="IPR008991">
    <property type="entry name" value="Translation_prot_SH3-like_sf"/>
</dbReference>
<keyword evidence="8" id="KW-0694">RNA-binding</keyword>
<dbReference type="GO" id="GO:0003735">
    <property type="term" value="F:structural constituent of ribosome"/>
    <property type="evidence" value="ECO:0007669"/>
    <property type="project" value="InterPro"/>
</dbReference>
<sequence>MATRIPIAFRRGPRRKEKAIELVKNWNIVRGDLVEVISGPHKGKQGHVTGVIRDQNRVIVENINMHHRYVKATAAAPGRSYLAPGPIHYSSVNLVDPSLGKPTRVAIRYLDNGEKVRVSKKSGTIIPKPEALKERQTPRRTETGIFDTAPEDVLERTVPEWEITRLLTMATVTNLALGEESQPLTTDDQKYFDAVKEQYGDVITEDFGIRVARAFRAQKKNRMQVTINETKRILEWRKQFQVDSILTRELEQSKVYFDCWPGSIYGEDNNGHLITVDRISEIQLEAFQKNFGHIDQLLPHRAQYMERVQWEKVAISKRMGRRVYKHICIVDLKGLGMKHCGPSVIQHLKPIFDVGQLYYPETLHRLYLVNAPMVFYGVWKVIGSLIDPETREKIQVFKELDKFLDEAQKHALHLQTSASRMSTDVENEEGQPISAEDQPFYDALVAEFGDRCTEDFRIRVTRAFRAEKKNRLEVTVSEAKRILEFRERMEIDTILTRELDQTKLFNDCWPGFIYGEDAKGHLISVIRISEIQIEALQKNFADVQLIIPHRLQYMERIQWEKAAISKRLGRRVYKHIVVVDLGGVGMKHLSPSVVSQLKPIFDLSQLYYPETLFRLYLINVPMVFYGVWKLIQSFIKVEVREKIVVMKDTAAFMKEIQSKGVTLDALPMYLGGEHRGRAMNNTFKPSIPDIPPPVPPPAQPQPNPAES</sequence>
<feature type="domain" description="CRAL-TRIO" evidence="15">
    <location>
        <begin position="501"/>
        <end position="678"/>
    </location>
</feature>
<gene>
    <name evidence="16" type="ORF">N0F65_010176</name>
</gene>